<keyword evidence="3" id="KW-1185">Reference proteome</keyword>
<evidence type="ECO:0000313" key="2">
    <source>
        <dbReference type="EMBL" id="MBD8489517.1"/>
    </source>
</evidence>
<gene>
    <name evidence="2" type="ORF">IFO69_12245</name>
</gene>
<feature type="chain" id="PRO_5047013525" evidence="1">
    <location>
        <begin position="22"/>
        <end position="164"/>
    </location>
</feature>
<evidence type="ECO:0000256" key="1">
    <source>
        <dbReference type="SAM" id="SignalP"/>
    </source>
</evidence>
<feature type="signal peptide" evidence="1">
    <location>
        <begin position="1"/>
        <end position="21"/>
    </location>
</feature>
<dbReference type="EMBL" id="JACYTQ010000003">
    <property type="protein sequence ID" value="MBD8489517.1"/>
    <property type="molecule type" value="Genomic_DNA"/>
</dbReference>
<accession>A0ABR9AL86</accession>
<organism evidence="2 3">
    <name type="scientific">Echinicola arenosa</name>
    <dbReference type="NCBI Taxonomy" id="2774144"/>
    <lineage>
        <taxon>Bacteria</taxon>
        <taxon>Pseudomonadati</taxon>
        <taxon>Bacteroidota</taxon>
        <taxon>Cytophagia</taxon>
        <taxon>Cytophagales</taxon>
        <taxon>Cyclobacteriaceae</taxon>
        <taxon>Echinicola</taxon>
    </lineage>
</organism>
<comment type="caution">
    <text evidence="2">The sequence shown here is derived from an EMBL/GenBank/DDBJ whole genome shotgun (WGS) entry which is preliminary data.</text>
</comment>
<sequence>MKKAIFALLFLTLLGMIGAQAQTVSEPIEILEKGIFKKKVYKKCEIEMEPTQLIKLFQNDPAMKDYVKPIAGNYLISKLLSATAVVLVSYPLLNSLSDDHDPNWNLAYIAAGCAVASIPFQKWFEKNADEAVAYYNSGYQARTDYQPTLNVQIGNHGLGLAFKF</sequence>
<reference evidence="2 3" key="1">
    <citation type="submission" date="2020-09" db="EMBL/GenBank/DDBJ databases">
        <title>Echinicola sp. CAU 1574 isolated from sand of Sido Beach.</title>
        <authorList>
            <person name="Kim W."/>
        </authorList>
    </citation>
    <scope>NUCLEOTIDE SEQUENCE [LARGE SCALE GENOMIC DNA]</scope>
    <source>
        <strain evidence="2 3">CAU 1574</strain>
    </source>
</reference>
<dbReference type="RefSeq" id="WP_192010382.1">
    <property type="nucleotide sequence ID" value="NZ_JACYTQ010000003.1"/>
</dbReference>
<dbReference type="Proteomes" id="UP000647133">
    <property type="component" value="Unassembled WGS sequence"/>
</dbReference>
<proteinExistence type="predicted"/>
<evidence type="ECO:0000313" key="3">
    <source>
        <dbReference type="Proteomes" id="UP000647133"/>
    </source>
</evidence>
<keyword evidence="1" id="KW-0732">Signal</keyword>
<protein>
    <submittedName>
        <fullName evidence="2">Uncharacterized protein</fullName>
    </submittedName>
</protein>
<name>A0ABR9AL86_9BACT</name>